<keyword evidence="2" id="KW-1185">Reference proteome</keyword>
<dbReference type="Proteomes" id="UP000738431">
    <property type="component" value="Chromosome"/>
</dbReference>
<protein>
    <recommendedName>
        <fullName evidence="3">PEP-CTERM protein-sorting domain-containing protein</fullName>
    </recommendedName>
</protein>
<organism evidence="1 2">
    <name type="scientific">Actomonas aquatica</name>
    <dbReference type="NCBI Taxonomy" id="2866162"/>
    <lineage>
        <taxon>Bacteria</taxon>
        <taxon>Pseudomonadati</taxon>
        <taxon>Verrucomicrobiota</taxon>
        <taxon>Opitutia</taxon>
        <taxon>Opitutales</taxon>
        <taxon>Opitutaceae</taxon>
        <taxon>Actomonas</taxon>
    </lineage>
</organism>
<reference evidence="1 2" key="2">
    <citation type="submission" date="2023-12" db="EMBL/GenBank/DDBJ databases">
        <title>Description of an unclassified Opitutus bacterium of Verrucomicrobiota.</title>
        <authorList>
            <person name="Zhang D.-F."/>
        </authorList>
    </citation>
    <scope>NUCLEOTIDE SEQUENCE [LARGE SCALE GENOMIC DNA]</scope>
    <source>
        <strain evidence="1 2">WL0086</strain>
    </source>
</reference>
<name>A0ABZ1CEA5_9BACT</name>
<accession>A0ABZ1CEA5</accession>
<dbReference type="RefSeq" id="WP_221032205.1">
    <property type="nucleotide sequence ID" value="NZ_CP139781.1"/>
</dbReference>
<proteinExistence type="predicted"/>
<reference evidence="1 2" key="1">
    <citation type="submission" date="2021-08" db="EMBL/GenBank/DDBJ databases">
        <authorList>
            <person name="Zhang D."/>
            <person name="Zhang A."/>
            <person name="Wang L."/>
        </authorList>
    </citation>
    <scope>NUCLEOTIDE SEQUENCE [LARGE SCALE GENOMIC DNA]</scope>
    <source>
        <strain evidence="1 2">WL0086</strain>
    </source>
</reference>
<evidence type="ECO:0008006" key="3">
    <source>
        <dbReference type="Google" id="ProtNLM"/>
    </source>
</evidence>
<gene>
    <name evidence="1" type="ORF">K1X11_010035</name>
</gene>
<evidence type="ECO:0000313" key="2">
    <source>
        <dbReference type="Proteomes" id="UP000738431"/>
    </source>
</evidence>
<sequence>MSSIEDAFSTVGTWFNHTATLDIYAEPAEFEAGVLAVGTCYFPPQDGFHNVRAAEHVFTGVDPRVASFDGMLRINPNQPWDFDDDVGASRFDFKTTVMHEALHILGFASAIDLDATPGSADSFPLFTSFITNGSDFVIHADGTYADMDLVSGEFYFEGPNAVNAYGGPVLLSADMGHLDETVFGELLMTPMTGYGAGPRNLSALEVGILEDLGFSINAAALTPVPEPAHTALVLGLGCLGLVYRQRLQRRRLTD</sequence>
<dbReference type="EMBL" id="CP139781">
    <property type="protein sequence ID" value="WRQ89747.1"/>
    <property type="molecule type" value="Genomic_DNA"/>
</dbReference>
<evidence type="ECO:0000313" key="1">
    <source>
        <dbReference type="EMBL" id="WRQ89747.1"/>
    </source>
</evidence>
<dbReference type="SUPFAM" id="SSF55486">
    <property type="entry name" value="Metalloproteases ('zincins'), catalytic domain"/>
    <property type="match status" value="1"/>
</dbReference>